<evidence type="ECO:0000313" key="3">
    <source>
        <dbReference type="EMBL" id="CAK7267939.1"/>
    </source>
</evidence>
<gene>
    <name evidence="3" type="ORF">SEPCBS119000_002802</name>
</gene>
<feature type="region of interest" description="Disordered" evidence="1">
    <location>
        <begin position="157"/>
        <end position="217"/>
    </location>
</feature>
<evidence type="ECO:0000313" key="4">
    <source>
        <dbReference type="Proteomes" id="UP001642502"/>
    </source>
</evidence>
<accession>A0ABP0DI56</accession>
<feature type="transmembrane region" description="Helical" evidence="2">
    <location>
        <begin position="29"/>
        <end position="49"/>
    </location>
</feature>
<feature type="transmembrane region" description="Helical" evidence="2">
    <location>
        <begin position="87"/>
        <end position="110"/>
    </location>
</feature>
<evidence type="ECO:0008006" key="5">
    <source>
        <dbReference type="Google" id="ProtNLM"/>
    </source>
</evidence>
<organism evidence="3 4">
    <name type="scientific">Sporothrix epigloea</name>
    <dbReference type="NCBI Taxonomy" id="1892477"/>
    <lineage>
        <taxon>Eukaryota</taxon>
        <taxon>Fungi</taxon>
        <taxon>Dikarya</taxon>
        <taxon>Ascomycota</taxon>
        <taxon>Pezizomycotina</taxon>
        <taxon>Sordariomycetes</taxon>
        <taxon>Sordariomycetidae</taxon>
        <taxon>Ophiostomatales</taxon>
        <taxon>Ophiostomataceae</taxon>
        <taxon>Sporothrix</taxon>
    </lineage>
</organism>
<protein>
    <recommendedName>
        <fullName evidence="5">Yip1 domain-containing protein</fullName>
    </recommendedName>
</protein>
<name>A0ABP0DI56_9PEZI</name>
<feature type="transmembrane region" description="Helical" evidence="2">
    <location>
        <begin position="117"/>
        <end position="139"/>
    </location>
</feature>
<keyword evidence="4" id="KW-1185">Reference proteome</keyword>
<reference evidence="3 4" key="1">
    <citation type="submission" date="2024-01" db="EMBL/GenBank/DDBJ databases">
        <authorList>
            <person name="Allen C."/>
            <person name="Tagirdzhanova G."/>
        </authorList>
    </citation>
    <scope>NUCLEOTIDE SEQUENCE [LARGE SCALE GENOMIC DNA]</scope>
    <source>
        <strain evidence="3 4">CBS 119000</strain>
    </source>
</reference>
<keyword evidence="2" id="KW-0472">Membrane</keyword>
<keyword evidence="2" id="KW-0812">Transmembrane</keyword>
<comment type="caution">
    <text evidence="3">The sequence shown here is derived from an EMBL/GenBank/DDBJ whole genome shotgun (WGS) entry which is preliminary data.</text>
</comment>
<evidence type="ECO:0000256" key="1">
    <source>
        <dbReference type="SAM" id="MobiDB-lite"/>
    </source>
</evidence>
<sequence length="273" mass="29315">MSSAADMPIPPQVLQQTIENSVLAQQSTFAFWSGIAKSTASVLLSLVVGTSTLLAGFVVRALAWLLTSLYALISWPVAQIYAPLRFLVSPVTYTLSYLFVPLVSLVHFVGRLRLGSAAFLGIVTGLLLKYVSSYFFVILSLDKVECAEADEDLESEVSQESSLYKTAPRRPSPQLDTKSKDAGRQPPSMSHSVLSPSHPAAVSLEGSKSPVEASDAGFGSQDDVWQWLQEFNPAKPTMAIDTDGENTAALLKRTSAQPGGLLALTIMEESSSE</sequence>
<proteinExistence type="predicted"/>
<keyword evidence="2" id="KW-1133">Transmembrane helix</keyword>
<feature type="transmembrane region" description="Helical" evidence="2">
    <location>
        <begin position="61"/>
        <end position="81"/>
    </location>
</feature>
<evidence type="ECO:0000256" key="2">
    <source>
        <dbReference type="SAM" id="Phobius"/>
    </source>
</evidence>
<dbReference type="EMBL" id="CAWUON010000032">
    <property type="protein sequence ID" value="CAK7267939.1"/>
    <property type="molecule type" value="Genomic_DNA"/>
</dbReference>
<dbReference type="Proteomes" id="UP001642502">
    <property type="component" value="Unassembled WGS sequence"/>
</dbReference>